<proteinExistence type="predicted"/>
<dbReference type="InterPro" id="IPR045518">
    <property type="entry name" value="2EXR"/>
</dbReference>
<evidence type="ECO:0000313" key="3">
    <source>
        <dbReference type="Proteomes" id="UP000005446"/>
    </source>
</evidence>
<dbReference type="HOGENOM" id="CLU_082780_0_0_1"/>
<comment type="caution">
    <text evidence="2">The sequence shown here is derived from an EMBL/GenBank/DDBJ whole genome shotgun (WGS) entry which is preliminary data.</text>
</comment>
<dbReference type="AlphaFoldDB" id="H0EQ84"/>
<dbReference type="Pfam" id="PF20150">
    <property type="entry name" value="2EXR"/>
    <property type="match status" value="1"/>
</dbReference>
<accession>H0EQ84</accession>
<keyword evidence="3" id="KW-1185">Reference proteome</keyword>
<evidence type="ECO:0000259" key="1">
    <source>
        <dbReference type="Pfam" id="PF20150"/>
    </source>
</evidence>
<sequence length="202" mass="23701">MSPQFHLFSLLPPELRTQIWLSAFSTPPPTFYFYKPGAWKLTPCSCSLDSSALDFVFDHKVYDAVQLDIPLFFVNREARAIARAWMRENDVEEVEDGEREERVVFRKEFNPVKDVLFMPYDQWEKFACEGVNRGFANDALGRYLHSGEQWYQHLQVLYLIIDPPSDLRPVNDGMKIQPRWNLKDSEEFETRPVFAVKQSALE</sequence>
<evidence type="ECO:0000313" key="2">
    <source>
        <dbReference type="EMBL" id="EHK99313.1"/>
    </source>
</evidence>
<dbReference type="EMBL" id="AGUE01000121">
    <property type="protein sequence ID" value="EHK99313.1"/>
    <property type="molecule type" value="Genomic_DNA"/>
</dbReference>
<gene>
    <name evidence="2" type="ORF">M7I_4830</name>
</gene>
<reference evidence="2 3" key="1">
    <citation type="journal article" date="2012" name="Eukaryot. Cell">
        <title>Genome sequence of the fungus Glarea lozoyensis: the first genome sequence of a species from the Helotiaceae family.</title>
        <authorList>
            <person name="Youssar L."/>
            <person name="Gruening B.A."/>
            <person name="Erxleben A."/>
            <person name="Guenther S."/>
            <person name="Huettel W."/>
        </authorList>
    </citation>
    <scope>NUCLEOTIDE SEQUENCE [LARGE SCALE GENOMIC DNA]</scope>
    <source>
        <strain evidence="3">ATCC 74030 / MF5533</strain>
    </source>
</reference>
<dbReference type="InParanoid" id="H0EQ84"/>
<dbReference type="Proteomes" id="UP000005446">
    <property type="component" value="Unassembled WGS sequence"/>
</dbReference>
<feature type="domain" description="2EXR" evidence="1">
    <location>
        <begin position="5"/>
        <end position="105"/>
    </location>
</feature>
<dbReference type="OrthoDB" id="3546385at2759"/>
<organism evidence="2 3">
    <name type="scientific">Glarea lozoyensis (strain ATCC 74030 / MF5533)</name>
    <dbReference type="NCBI Taxonomy" id="1104152"/>
    <lineage>
        <taxon>Eukaryota</taxon>
        <taxon>Fungi</taxon>
        <taxon>Dikarya</taxon>
        <taxon>Ascomycota</taxon>
        <taxon>Pezizomycotina</taxon>
        <taxon>Leotiomycetes</taxon>
        <taxon>Helotiales</taxon>
        <taxon>Helotiaceae</taxon>
        <taxon>Glarea</taxon>
    </lineage>
</organism>
<protein>
    <recommendedName>
        <fullName evidence="1">2EXR domain-containing protein</fullName>
    </recommendedName>
</protein>
<name>H0EQ84_GLAL7</name>